<dbReference type="CDD" id="cd07067">
    <property type="entry name" value="HP_PGM_like"/>
    <property type="match status" value="1"/>
</dbReference>
<protein>
    <recommendedName>
        <fullName evidence="4">Phosphoglycerate mutase</fullName>
    </recommendedName>
</protein>
<dbReference type="InterPro" id="IPR029033">
    <property type="entry name" value="His_PPase_superfam"/>
</dbReference>
<evidence type="ECO:0000256" key="1">
    <source>
        <dbReference type="SAM" id="SignalP"/>
    </source>
</evidence>
<evidence type="ECO:0008006" key="4">
    <source>
        <dbReference type="Google" id="ProtNLM"/>
    </source>
</evidence>
<evidence type="ECO:0000313" key="3">
    <source>
        <dbReference type="EMBL" id="CAE0644155.1"/>
    </source>
</evidence>
<gene>
    <name evidence="2" type="ORF">HAKA00212_LOCUS22483</name>
    <name evidence="3" type="ORF">HAKA00212_LOCUS22484</name>
</gene>
<dbReference type="EMBL" id="HBIU01050810">
    <property type="protein sequence ID" value="CAE0644155.1"/>
    <property type="molecule type" value="Transcribed_RNA"/>
</dbReference>
<dbReference type="InterPro" id="IPR013078">
    <property type="entry name" value="His_Pase_superF_clade-1"/>
</dbReference>
<accession>A0A6V1VLS3</accession>
<evidence type="ECO:0000313" key="2">
    <source>
        <dbReference type="EMBL" id="CAE0644153.1"/>
    </source>
</evidence>
<sequence length="308" mass="33818">MLSLAKLCFLLLASLALLKTGNGFVQTLNAGSSFVNTKTGLFSTATSGNSYVNIHTTGDGLTINDPSNGYVTVPILPPLRNSYYALRHGQSLANLEGIISSDVLVGTTRHGLTSSGRAQARKAAVPLLSMIAGDGFTFEDLVFISSNFTRARETAEETIRAIDRIIEYEEEPVATELPSENVPSHQIPLAIFPGLRERYFGELDGTVLPNYNKVWPEDVQNAQHSGYGVESVNDVCRRIEETILEIDQQYQNKAIVLTSHADTLQITQCYLAGVDPRLFSQYRFKNAEVRKLAQDPSCIPSPMPLSYQ</sequence>
<name>A0A6V1VLS3_HETAK</name>
<keyword evidence="1" id="KW-0732">Signal</keyword>
<dbReference type="EMBL" id="HBIU01050809">
    <property type="protein sequence ID" value="CAE0644153.1"/>
    <property type="molecule type" value="Transcribed_RNA"/>
</dbReference>
<reference evidence="2" key="1">
    <citation type="submission" date="2021-01" db="EMBL/GenBank/DDBJ databases">
        <authorList>
            <person name="Corre E."/>
            <person name="Pelletier E."/>
            <person name="Niang G."/>
            <person name="Scheremetjew M."/>
            <person name="Finn R."/>
            <person name="Kale V."/>
            <person name="Holt S."/>
            <person name="Cochrane G."/>
            <person name="Meng A."/>
            <person name="Brown T."/>
            <person name="Cohen L."/>
        </authorList>
    </citation>
    <scope>NUCLEOTIDE SEQUENCE</scope>
    <source>
        <strain evidence="2">CCMP3107</strain>
    </source>
</reference>
<feature type="signal peptide" evidence="1">
    <location>
        <begin position="1"/>
        <end position="23"/>
    </location>
</feature>
<dbReference type="SMART" id="SM00855">
    <property type="entry name" value="PGAM"/>
    <property type="match status" value="1"/>
</dbReference>
<proteinExistence type="predicted"/>
<dbReference type="AlphaFoldDB" id="A0A6V1VLS3"/>
<dbReference type="Gene3D" id="3.40.50.1240">
    <property type="entry name" value="Phosphoglycerate mutase-like"/>
    <property type="match status" value="1"/>
</dbReference>
<dbReference type="SUPFAM" id="SSF53254">
    <property type="entry name" value="Phosphoglycerate mutase-like"/>
    <property type="match status" value="1"/>
</dbReference>
<dbReference type="PANTHER" id="PTHR47821">
    <property type="entry name" value="PHOSPHOGLYCERATE MUTASE FAMILY PROTEIN"/>
    <property type="match status" value="1"/>
</dbReference>
<organism evidence="2">
    <name type="scientific">Heterosigma akashiwo</name>
    <name type="common">Chromophytic alga</name>
    <name type="synonym">Heterosigma carterae</name>
    <dbReference type="NCBI Taxonomy" id="2829"/>
    <lineage>
        <taxon>Eukaryota</taxon>
        <taxon>Sar</taxon>
        <taxon>Stramenopiles</taxon>
        <taxon>Ochrophyta</taxon>
        <taxon>Raphidophyceae</taxon>
        <taxon>Chattonellales</taxon>
        <taxon>Chattonellaceae</taxon>
        <taxon>Heterosigma</taxon>
    </lineage>
</organism>
<feature type="chain" id="PRO_5036394088" description="Phosphoglycerate mutase" evidence="1">
    <location>
        <begin position="24"/>
        <end position="308"/>
    </location>
</feature>
<dbReference type="PANTHER" id="PTHR47821:SF2">
    <property type="entry name" value="PHOSPHOGLYCERATE MUTASE FAMILY PROTEIN"/>
    <property type="match status" value="1"/>
</dbReference>
<dbReference type="Pfam" id="PF00300">
    <property type="entry name" value="His_Phos_1"/>
    <property type="match status" value="2"/>
</dbReference>